<name>A0A0C2N510_THEKT</name>
<proteinExistence type="predicted"/>
<comment type="caution">
    <text evidence="1">The sequence shown here is derived from an EMBL/GenBank/DDBJ whole genome shotgun (WGS) entry which is preliminary data.</text>
</comment>
<sequence length="144" mass="16508">MVLEADNGTRRIISCVPKAKRGRVPFRPRPNPGVQSWISGQRNTGATSSDTLSCCHSLNRKGRRIRENLADLIEIANRFESFSPLDEIIERSTSIFSVLLSNDDFFQVFPSLTCQEWLEFIEKPEQQQDTILRKLKHKRKSGSM</sequence>
<keyword evidence="2" id="KW-1185">Reference proteome</keyword>
<dbReference type="Proteomes" id="UP000031668">
    <property type="component" value="Unassembled WGS sequence"/>
</dbReference>
<accession>A0A0C2N510</accession>
<reference evidence="1 2" key="1">
    <citation type="journal article" date="2014" name="Genome Biol. Evol.">
        <title>The genome of the myxosporean Thelohanellus kitauei shows adaptations to nutrient acquisition within its fish host.</title>
        <authorList>
            <person name="Yang Y."/>
            <person name="Xiong J."/>
            <person name="Zhou Z."/>
            <person name="Huo F."/>
            <person name="Miao W."/>
            <person name="Ran C."/>
            <person name="Liu Y."/>
            <person name="Zhang J."/>
            <person name="Feng J."/>
            <person name="Wang M."/>
            <person name="Wang M."/>
            <person name="Wang L."/>
            <person name="Yao B."/>
        </authorList>
    </citation>
    <scope>NUCLEOTIDE SEQUENCE [LARGE SCALE GENOMIC DNA]</scope>
    <source>
        <strain evidence="1">Wuqing</strain>
    </source>
</reference>
<evidence type="ECO:0000313" key="1">
    <source>
        <dbReference type="EMBL" id="KII71425.1"/>
    </source>
</evidence>
<dbReference type="EMBL" id="JWZT01001777">
    <property type="protein sequence ID" value="KII71425.1"/>
    <property type="molecule type" value="Genomic_DNA"/>
</dbReference>
<gene>
    <name evidence="1" type="ORF">RF11_11531</name>
</gene>
<organism evidence="1 2">
    <name type="scientific">Thelohanellus kitauei</name>
    <name type="common">Myxosporean</name>
    <dbReference type="NCBI Taxonomy" id="669202"/>
    <lineage>
        <taxon>Eukaryota</taxon>
        <taxon>Metazoa</taxon>
        <taxon>Cnidaria</taxon>
        <taxon>Myxozoa</taxon>
        <taxon>Myxosporea</taxon>
        <taxon>Bivalvulida</taxon>
        <taxon>Platysporina</taxon>
        <taxon>Myxobolidae</taxon>
        <taxon>Thelohanellus</taxon>
    </lineage>
</organism>
<protein>
    <submittedName>
        <fullName evidence="1">Uncharacterized protein</fullName>
    </submittedName>
</protein>
<evidence type="ECO:0000313" key="2">
    <source>
        <dbReference type="Proteomes" id="UP000031668"/>
    </source>
</evidence>
<dbReference type="AlphaFoldDB" id="A0A0C2N510"/>